<dbReference type="Proteomes" id="UP000228751">
    <property type="component" value="Unassembled WGS sequence"/>
</dbReference>
<dbReference type="AlphaFoldDB" id="A0A2G4RF65"/>
<gene>
    <name evidence="1" type="ORF">CSR02_02780</name>
</gene>
<dbReference type="OrthoDB" id="7219871at2"/>
<evidence type="ECO:0000313" key="2">
    <source>
        <dbReference type="Proteomes" id="UP000228751"/>
    </source>
</evidence>
<proteinExistence type="predicted"/>
<keyword evidence="2" id="KW-1185">Reference proteome</keyword>
<reference evidence="1 2" key="1">
    <citation type="submission" date="2017-10" db="EMBL/GenBank/DDBJ databases">
        <title>Genomic analysis of the genus Acetobacter.</title>
        <authorList>
            <person name="Kim K.H."/>
            <person name="Chun B.H."/>
            <person name="Son A.R."/>
            <person name="Jeon C.O."/>
        </authorList>
    </citation>
    <scope>NUCLEOTIDE SEQUENCE [LARGE SCALE GENOMIC DNA]</scope>
    <source>
        <strain evidence="1 2">LHT 2458</strain>
    </source>
</reference>
<comment type="caution">
    <text evidence="1">The sequence shown here is derived from an EMBL/GenBank/DDBJ whole genome shotgun (WGS) entry which is preliminary data.</text>
</comment>
<dbReference type="EMBL" id="PEBQ01000030">
    <property type="protein sequence ID" value="PHY95188.1"/>
    <property type="molecule type" value="Genomic_DNA"/>
</dbReference>
<sequence>MNPTLSLADLKTDSAAIADGKWVKIDKYPGLEIKSRGYTDQFVDAQAQRLRKAAERFRGDVSAIPNAVRRQINAGLLRDFLVLDVKGLHHDRDRKNPVTVDQFRELLGNPDYRELMAACWEAAALVTTQASEHAEAAEGN</sequence>
<protein>
    <submittedName>
        <fullName evidence="1">Uncharacterized protein</fullName>
    </submittedName>
</protein>
<dbReference type="RefSeq" id="WP_099540487.1">
    <property type="nucleotide sequence ID" value="NZ_PEBQ01000030.1"/>
</dbReference>
<evidence type="ECO:0000313" key="1">
    <source>
        <dbReference type="EMBL" id="PHY95188.1"/>
    </source>
</evidence>
<organism evidence="1 2">
    <name type="scientific">Acetobacter pomorum</name>
    <dbReference type="NCBI Taxonomy" id="65959"/>
    <lineage>
        <taxon>Bacteria</taxon>
        <taxon>Pseudomonadati</taxon>
        <taxon>Pseudomonadota</taxon>
        <taxon>Alphaproteobacteria</taxon>
        <taxon>Acetobacterales</taxon>
        <taxon>Acetobacteraceae</taxon>
        <taxon>Acetobacter</taxon>
    </lineage>
</organism>
<accession>A0A2G4RF65</accession>
<name>A0A2G4RF65_9PROT</name>